<reference evidence="1" key="1">
    <citation type="submission" date="2021-02" db="EMBL/GenBank/DDBJ databases">
        <authorList>
            <consortium name="DOE Joint Genome Institute"/>
            <person name="Ahrendt S."/>
            <person name="Looney B.P."/>
            <person name="Miyauchi S."/>
            <person name="Morin E."/>
            <person name="Drula E."/>
            <person name="Courty P.E."/>
            <person name="Chicoki N."/>
            <person name="Fauchery L."/>
            <person name="Kohler A."/>
            <person name="Kuo A."/>
            <person name="Labutti K."/>
            <person name="Pangilinan J."/>
            <person name="Lipzen A."/>
            <person name="Riley R."/>
            <person name="Andreopoulos W."/>
            <person name="He G."/>
            <person name="Johnson J."/>
            <person name="Barry K.W."/>
            <person name="Grigoriev I.V."/>
            <person name="Nagy L."/>
            <person name="Hibbett D."/>
            <person name="Henrissat B."/>
            <person name="Matheny P.B."/>
            <person name="Labbe J."/>
            <person name="Martin F."/>
        </authorList>
    </citation>
    <scope>NUCLEOTIDE SEQUENCE</scope>
    <source>
        <strain evidence="1">FP105234-sp</strain>
    </source>
</reference>
<comment type="caution">
    <text evidence="1">The sequence shown here is derived from an EMBL/GenBank/DDBJ whole genome shotgun (WGS) entry which is preliminary data.</text>
</comment>
<name>A0ACB8S2D4_9AGAM</name>
<organism evidence="1 2">
    <name type="scientific">Auriscalpium vulgare</name>
    <dbReference type="NCBI Taxonomy" id="40419"/>
    <lineage>
        <taxon>Eukaryota</taxon>
        <taxon>Fungi</taxon>
        <taxon>Dikarya</taxon>
        <taxon>Basidiomycota</taxon>
        <taxon>Agaricomycotina</taxon>
        <taxon>Agaricomycetes</taxon>
        <taxon>Russulales</taxon>
        <taxon>Auriscalpiaceae</taxon>
        <taxon>Auriscalpium</taxon>
    </lineage>
</organism>
<proteinExistence type="predicted"/>
<evidence type="ECO:0000313" key="1">
    <source>
        <dbReference type="EMBL" id="KAI0050546.1"/>
    </source>
</evidence>
<gene>
    <name evidence="1" type="ORF">FA95DRAFT_1603373</name>
</gene>
<dbReference type="Proteomes" id="UP000814033">
    <property type="component" value="Unassembled WGS sequence"/>
</dbReference>
<accession>A0ACB8S2D4</accession>
<reference evidence="1" key="2">
    <citation type="journal article" date="2022" name="New Phytol.">
        <title>Evolutionary transition to the ectomycorrhizal habit in the genomes of a hyperdiverse lineage of mushroom-forming fungi.</title>
        <authorList>
            <person name="Looney B."/>
            <person name="Miyauchi S."/>
            <person name="Morin E."/>
            <person name="Drula E."/>
            <person name="Courty P.E."/>
            <person name="Kohler A."/>
            <person name="Kuo A."/>
            <person name="LaButti K."/>
            <person name="Pangilinan J."/>
            <person name="Lipzen A."/>
            <person name="Riley R."/>
            <person name="Andreopoulos W."/>
            <person name="He G."/>
            <person name="Johnson J."/>
            <person name="Nolan M."/>
            <person name="Tritt A."/>
            <person name="Barry K.W."/>
            <person name="Grigoriev I.V."/>
            <person name="Nagy L.G."/>
            <person name="Hibbett D."/>
            <person name="Henrissat B."/>
            <person name="Matheny P.B."/>
            <person name="Labbe J."/>
            <person name="Martin F.M."/>
        </authorList>
    </citation>
    <scope>NUCLEOTIDE SEQUENCE</scope>
    <source>
        <strain evidence="1">FP105234-sp</strain>
    </source>
</reference>
<keyword evidence="2" id="KW-1185">Reference proteome</keyword>
<evidence type="ECO:0000313" key="2">
    <source>
        <dbReference type="Proteomes" id="UP000814033"/>
    </source>
</evidence>
<protein>
    <submittedName>
        <fullName evidence="1">Uncharacterized protein</fullName>
    </submittedName>
</protein>
<sequence>MTEFLANIPLTPVPDDLTIPQFVFDHKHFLRPARGDVPFFINDATGHKVSEKEAFRRTYTLANGLSRRWDVGKRGPHCMLLPPVKVFVILHW</sequence>
<dbReference type="EMBL" id="MU275860">
    <property type="protein sequence ID" value="KAI0050546.1"/>
    <property type="molecule type" value="Genomic_DNA"/>
</dbReference>